<protein>
    <recommendedName>
        <fullName evidence="3">Haloacid dehalogenase domain protein hydrolase</fullName>
    </recommendedName>
</protein>
<accession>A0A081C7I5</accession>
<dbReference type="AlphaFoldDB" id="A0A081C7I5"/>
<reference evidence="1" key="1">
    <citation type="journal article" date="2015" name="PeerJ">
        <title>First genomic representation of candidate bacterial phylum KSB3 points to enhanced environmental sensing as a trigger of wastewater bulking.</title>
        <authorList>
            <person name="Sekiguchi Y."/>
            <person name="Ohashi A."/>
            <person name="Parks D.H."/>
            <person name="Yamauchi T."/>
            <person name="Tyson G.W."/>
            <person name="Hugenholtz P."/>
        </authorList>
    </citation>
    <scope>NUCLEOTIDE SEQUENCE [LARGE SCALE GENOMIC DNA]</scope>
</reference>
<evidence type="ECO:0008006" key="3">
    <source>
        <dbReference type="Google" id="ProtNLM"/>
    </source>
</evidence>
<proteinExistence type="predicted"/>
<dbReference type="SUPFAM" id="SSF56784">
    <property type="entry name" value="HAD-like"/>
    <property type="match status" value="1"/>
</dbReference>
<dbReference type="STRING" id="1499967.U27_00437"/>
<dbReference type="eggNOG" id="COG0546">
    <property type="taxonomic scope" value="Bacteria"/>
</dbReference>
<keyword evidence="2" id="KW-1185">Reference proteome</keyword>
<dbReference type="InterPro" id="IPR036412">
    <property type="entry name" value="HAD-like_sf"/>
</dbReference>
<organism evidence="1">
    <name type="scientific">Vecturithrix granuli</name>
    <dbReference type="NCBI Taxonomy" id="1499967"/>
    <lineage>
        <taxon>Bacteria</taxon>
        <taxon>Candidatus Moduliflexota</taxon>
        <taxon>Candidatus Vecturitrichia</taxon>
        <taxon>Candidatus Vecturitrichales</taxon>
        <taxon>Candidatus Vecturitrichaceae</taxon>
        <taxon>Candidatus Vecturithrix</taxon>
    </lineage>
</organism>
<sequence length="252" mass="29770">MHKKRLFLTDFDGVLCDSVMECLLVSYNAYHQLRNPGTERLLDLGAIPEAQQREFRRLRAYLKGAEDFIPMYLSMQQGQMIRSQKDFDAWHETLKPQLAEYTKAFYAERDFLIRHAKELWLRINLLFDDFARILRERPSFDALHILTTKRRDDVLETFNYQQIPFPAEQITYVKAAGKSQKLLEILREQEVDVEHSVYCEDQVDFLITSQQYGIGSYLVEWGYVSEEQRQLAIQHNIPIISTQQYAEILSAY</sequence>
<gene>
    <name evidence="1" type="ORF">U27_00437</name>
</gene>
<evidence type="ECO:0000313" key="1">
    <source>
        <dbReference type="EMBL" id="GAK60540.1"/>
    </source>
</evidence>
<name>A0A081C7I5_VECG1</name>
<dbReference type="EMBL" id="DF820473">
    <property type="protein sequence ID" value="GAK60540.1"/>
    <property type="molecule type" value="Genomic_DNA"/>
</dbReference>
<evidence type="ECO:0000313" key="2">
    <source>
        <dbReference type="Proteomes" id="UP000030661"/>
    </source>
</evidence>
<dbReference type="Proteomes" id="UP000030661">
    <property type="component" value="Unassembled WGS sequence"/>
</dbReference>
<dbReference type="HOGENOM" id="CLU_1133233_0_0_0"/>